<sequence length="37" mass="4298">MKEKRCKKDFATLLPSLFKGKKERVDASCSDISYNIF</sequence>
<evidence type="ECO:0000313" key="1">
    <source>
        <dbReference type="EMBL" id="JAH89401.1"/>
    </source>
</evidence>
<dbReference type="EMBL" id="GBXM01019176">
    <property type="protein sequence ID" value="JAH89401.1"/>
    <property type="molecule type" value="Transcribed_RNA"/>
</dbReference>
<accession>A0A0E9WGJ6</accession>
<reference evidence="1" key="1">
    <citation type="submission" date="2014-11" db="EMBL/GenBank/DDBJ databases">
        <authorList>
            <person name="Amaro Gonzalez C."/>
        </authorList>
    </citation>
    <scope>NUCLEOTIDE SEQUENCE</scope>
</reference>
<organism evidence="1">
    <name type="scientific">Anguilla anguilla</name>
    <name type="common">European freshwater eel</name>
    <name type="synonym">Muraena anguilla</name>
    <dbReference type="NCBI Taxonomy" id="7936"/>
    <lineage>
        <taxon>Eukaryota</taxon>
        <taxon>Metazoa</taxon>
        <taxon>Chordata</taxon>
        <taxon>Craniata</taxon>
        <taxon>Vertebrata</taxon>
        <taxon>Euteleostomi</taxon>
        <taxon>Actinopterygii</taxon>
        <taxon>Neopterygii</taxon>
        <taxon>Teleostei</taxon>
        <taxon>Anguilliformes</taxon>
        <taxon>Anguillidae</taxon>
        <taxon>Anguilla</taxon>
    </lineage>
</organism>
<protein>
    <submittedName>
        <fullName evidence="1">Uncharacterized protein</fullName>
    </submittedName>
</protein>
<proteinExistence type="predicted"/>
<reference evidence="1" key="2">
    <citation type="journal article" date="2015" name="Fish Shellfish Immunol.">
        <title>Early steps in the European eel (Anguilla anguilla)-Vibrio vulnificus interaction in the gills: Role of the RtxA13 toxin.</title>
        <authorList>
            <person name="Callol A."/>
            <person name="Pajuelo D."/>
            <person name="Ebbesson L."/>
            <person name="Teles M."/>
            <person name="MacKenzie S."/>
            <person name="Amaro C."/>
        </authorList>
    </citation>
    <scope>NUCLEOTIDE SEQUENCE</scope>
</reference>
<name>A0A0E9WGJ6_ANGAN</name>
<dbReference type="AlphaFoldDB" id="A0A0E9WGJ6"/>